<feature type="chain" id="PRO_5015686253" evidence="1">
    <location>
        <begin position="30"/>
        <end position="660"/>
    </location>
</feature>
<gene>
    <name evidence="5" type="ORF">DC487_14345</name>
</gene>
<dbReference type="PANTHER" id="PTHR43143">
    <property type="entry name" value="METALLOPHOSPHOESTERASE, CALCINEURIN SUPERFAMILY"/>
    <property type="match status" value="1"/>
</dbReference>
<dbReference type="Gene3D" id="3.60.21.10">
    <property type="match status" value="1"/>
</dbReference>
<accession>A0A2T8HG19</accession>
<dbReference type="InterPro" id="IPR032288">
    <property type="entry name" value="Metallophos_C"/>
</dbReference>
<comment type="caution">
    <text evidence="5">The sequence shown here is derived from an EMBL/GenBank/DDBJ whole genome shotgun (WGS) entry which is preliminary data.</text>
</comment>
<dbReference type="GO" id="GO:0016787">
    <property type="term" value="F:hydrolase activity"/>
    <property type="evidence" value="ECO:0007669"/>
    <property type="project" value="InterPro"/>
</dbReference>
<protein>
    <submittedName>
        <fullName evidence="5">Metallophosphoesterase</fullName>
    </submittedName>
</protein>
<feature type="domain" description="Calcineurin-like phosphoesterase" evidence="2">
    <location>
        <begin position="238"/>
        <end position="450"/>
    </location>
</feature>
<dbReference type="OrthoDB" id="1776264at2"/>
<dbReference type="InterPro" id="IPR004843">
    <property type="entry name" value="Calcineurin-like_PHP"/>
</dbReference>
<evidence type="ECO:0000256" key="1">
    <source>
        <dbReference type="SAM" id="SignalP"/>
    </source>
</evidence>
<proteinExistence type="predicted"/>
<dbReference type="InterPro" id="IPR051918">
    <property type="entry name" value="STPP_CPPED1"/>
</dbReference>
<dbReference type="Pfam" id="PF00149">
    <property type="entry name" value="Metallophos"/>
    <property type="match status" value="1"/>
</dbReference>
<keyword evidence="6" id="KW-1185">Reference proteome</keyword>
<evidence type="ECO:0000259" key="2">
    <source>
        <dbReference type="Pfam" id="PF00149"/>
    </source>
</evidence>
<reference evidence="5 6" key="1">
    <citation type="submission" date="2018-04" db="EMBL/GenBank/DDBJ databases">
        <title>Sphingobacterium cortibacter sp. nov.</title>
        <authorList>
            <person name="Li Y."/>
        </authorList>
    </citation>
    <scope>NUCLEOTIDE SEQUENCE [LARGE SCALE GENOMIC DNA]</scope>
    <source>
        <strain evidence="5 6">2c-3</strain>
    </source>
</reference>
<keyword evidence="1" id="KW-0732">Signal</keyword>
<dbReference type="Pfam" id="PF16371">
    <property type="entry name" value="MetallophosN"/>
    <property type="match status" value="1"/>
</dbReference>
<feature type="domain" description="Calcineurin-like phosphoesterase C-terminal" evidence="3">
    <location>
        <begin position="462"/>
        <end position="645"/>
    </location>
</feature>
<evidence type="ECO:0000259" key="4">
    <source>
        <dbReference type="Pfam" id="PF16371"/>
    </source>
</evidence>
<dbReference type="InterPro" id="IPR029052">
    <property type="entry name" value="Metallo-depent_PP-like"/>
</dbReference>
<feature type="signal peptide" evidence="1">
    <location>
        <begin position="1"/>
        <end position="29"/>
    </location>
</feature>
<dbReference type="PANTHER" id="PTHR43143:SF1">
    <property type="entry name" value="SERINE_THREONINE-PROTEIN PHOSPHATASE CPPED1"/>
    <property type="match status" value="1"/>
</dbReference>
<organism evidence="5 6">
    <name type="scientific">Sphingobacterium corticibacter</name>
    <dbReference type="NCBI Taxonomy" id="2171749"/>
    <lineage>
        <taxon>Bacteria</taxon>
        <taxon>Pseudomonadati</taxon>
        <taxon>Bacteroidota</taxon>
        <taxon>Sphingobacteriia</taxon>
        <taxon>Sphingobacteriales</taxon>
        <taxon>Sphingobacteriaceae</taxon>
        <taxon>Sphingobacterium</taxon>
    </lineage>
</organism>
<dbReference type="AlphaFoldDB" id="A0A2T8HG19"/>
<sequence>MKKRYFSSIYRLCKGVLSLCVLMTLLANSCSKSTLDPIDDKIPTEENPVSNDFKATIAPVWDIERGKAMLLSGSGYQQGDILQLESGQQGKQVLTVAIVDGKVTFPTDLESINYRLSVLRGTTSYPIGNTQFNYVLRADIPNQDGKNIKGVVHIAGQGLADVVVSDGYDVTKTDAQGVYYLSSNKRTGYVFISIPANHELTETVNKTPKFYQFVASNPDLVDTRDFELKAVNNDDHVILALADMHLANRNSDLSQFQKGFIADVNQQIARLKSEGKQVYALTLGDQTWETYWYSNSFMLPEYVQQMSNLQAPVFNTIGNHDNDPYFANDWMSENAYRRILGPTYYSFNLGQVHYVVLDNVEYLNTGGSYGTVGSRDYNAKITENQLEWLAKDLASIPSTTPIVLSTHIQLHHAPTEQGNTPNFRTSNAQQLISLLDRFAEVHVMTGHTHVNYRVPRNDKFMEHNVAALSGTWWWTGRPGYSDNHIAPDGSPGGYGLWEMNGRNIAWKYKSIGYAPEYQFRAYDLNEVEITATKHAPAANATFRAMVPQYAADFAKANKNNEVLINVWGYDPKWTVSVTENGRPLDVQRISSYDPLQIISYGMQRLNVNATPTFDAANTSHMFKVKASAVNSTLQIKVTDRFGNTYSESMERPKAFTYSMR</sequence>
<evidence type="ECO:0000313" key="6">
    <source>
        <dbReference type="Proteomes" id="UP000245627"/>
    </source>
</evidence>
<evidence type="ECO:0000259" key="3">
    <source>
        <dbReference type="Pfam" id="PF16370"/>
    </source>
</evidence>
<name>A0A2T8HG19_9SPHI</name>
<feature type="domain" description="Calcineurin-like phosphoesterase N-terminal" evidence="4">
    <location>
        <begin position="150"/>
        <end position="228"/>
    </location>
</feature>
<dbReference type="EMBL" id="QDKG01000006">
    <property type="protein sequence ID" value="PVH24262.1"/>
    <property type="molecule type" value="Genomic_DNA"/>
</dbReference>
<dbReference type="RefSeq" id="WP_116776660.1">
    <property type="nucleotide sequence ID" value="NZ_QDKG01000006.1"/>
</dbReference>
<dbReference type="InterPro" id="IPR032285">
    <property type="entry name" value="Metallophos_N"/>
</dbReference>
<dbReference type="Proteomes" id="UP000245627">
    <property type="component" value="Unassembled WGS sequence"/>
</dbReference>
<dbReference type="Pfam" id="PF16370">
    <property type="entry name" value="MetallophosC"/>
    <property type="match status" value="1"/>
</dbReference>
<evidence type="ECO:0000313" key="5">
    <source>
        <dbReference type="EMBL" id="PVH24262.1"/>
    </source>
</evidence>
<dbReference type="SUPFAM" id="SSF56300">
    <property type="entry name" value="Metallo-dependent phosphatases"/>
    <property type="match status" value="1"/>
</dbReference>